<keyword evidence="5" id="KW-0539">Nucleus</keyword>
<dbReference type="PANTHER" id="PTHR10763:SF26">
    <property type="entry name" value="CELL DIVISION CONTROL PROTEIN 6 HOMOLOG"/>
    <property type="match status" value="1"/>
</dbReference>
<dbReference type="GO" id="GO:0031261">
    <property type="term" value="C:DNA replication preinitiation complex"/>
    <property type="evidence" value="ECO:0007669"/>
    <property type="project" value="EnsemblFungi"/>
</dbReference>
<dbReference type="InterPro" id="IPR027417">
    <property type="entry name" value="P-loop_NTPase"/>
</dbReference>
<evidence type="ECO:0000256" key="1">
    <source>
        <dbReference type="ARBA" id="ARBA00004123"/>
    </source>
</evidence>
<dbReference type="InterPro" id="IPR016314">
    <property type="entry name" value="Cdc6/18"/>
</dbReference>
<dbReference type="GO" id="GO:0016887">
    <property type="term" value="F:ATP hydrolysis activity"/>
    <property type="evidence" value="ECO:0007669"/>
    <property type="project" value="EnsemblFungi"/>
</dbReference>
<keyword evidence="4" id="KW-0235">DNA replication</keyword>
<dbReference type="STRING" id="1266660.A0A1G4K0C5"/>
<comment type="similarity">
    <text evidence="2 7">Belongs to the CDC6/cdc18 family.</text>
</comment>
<dbReference type="GO" id="GO:0005524">
    <property type="term" value="F:ATP binding"/>
    <property type="evidence" value="ECO:0007669"/>
    <property type="project" value="EnsemblFungi"/>
</dbReference>
<dbReference type="Gene3D" id="3.40.50.300">
    <property type="entry name" value="P-loop containing nucleotide triphosphate hydrolases"/>
    <property type="match status" value="1"/>
</dbReference>
<dbReference type="GO" id="GO:0051301">
    <property type="term" value="P:cell division"/>
    <property type="evidence" value="ECO:0007669"/>
    <property type="project" value="UniProtKB-UniRule"/>
</dbReference>
<dbReference type="InterPro" id="IPR036388">
    <property type="entry name" value="WH-like_DNA-bd_sf"/>
</dbReference>
<feature type="region of interest" description="Disordered" evidence="8">
    <location>
        <begin position="1"/>
        <end position="23"/>
    </location>
</feature>
<dbReference type="GO" id="GO:0000082">
    <property type="term" value="P:G1/S transition of mitotic cell cycle"/>
    <property type="evidence" value="ECO:0007669"/>
    <property type="project" value="EnsemblFungi"/>
</dbReference>
<organism evidence="10 11">
    <name type="scientific">Lachancea dasiensis</name>
    <dbReference type="NCBI Taxonomy" id="1072105"/>
    <lineage>
        <taxon>Eukaryota</taxon>
        <taxon>Fungi</taxon>
        <taxon>Dikarya</taxon>
        <taxon>Ascomycota</taxon>
        <taxon>Saccharomycotina</taxon>
        <taxon>Saccharomycetes</taxon>
        <taxon>Saccharomycetales</taxon>
        <taxon>Saccharomycetaceae</taxon>
        <taxon>Lachancea</taxon>
    </lineage>
</organism>
<dbReference type="GO" id="GO:0005656">
    <property type="term" value="C:nuclear pre-replicative complex"/>
    <property type="evidence" value="ECO:0007669"/>
    <property type="project" value="EnsemblFungi"/>
</dbReference>
<evidence type="ECO:0000313" key="11">
    <source>
        <dbReference type="Proteomes" id="UP000190274"/>
    </source>
</evidence>
<dbReference type="InterPro" id="IPR003593">
    <property type="entry name" value="AAA+_ATPase"/>
</dbReference>
<keyword evidence="3" id="KW-0132">Cell division</keyword>
<dbReference type="Pfam" id="PF13191">
    <property type="entry name" value="AAA_16"/>
    <property type="match status" value="1"/>
</dbReference>
<gene>
    <name evidence="10" type="ORF">LADA_0H03664G</name>
</gene>
<keyword evidence="6" id="KW-0131">Cell cycle</keyword>
<sequence>MNNDARQLDSEKPTDHQSTRIAPPSMTISLENGLFGSRKRLSFEICEDPQTVKRFQGLVTPPASPEKCMKVKNVELSISPKRLNFGANSVYSRTKAVLQRCSKVDLDTQACLPTRDAQFGKILEFLNRTLSSGHGDSLYVTGPPGTGKTAQLDLIMREKFQTLILEQPHLKQDTTLLNTAFFQTAKTTYQPVAMVSINCIAISNAESIFAKIHHSFAKQPSRVARTAEDLQTFIKCHPDTTFIVILDEMDKLVTSSLQDTNATRHIFDLFLMAKMPQLRFVLIGIANSLDMKDRFLTRLNLRQELLPDTVSFAPYTAEQMFEIVMGRLQTLHMDPVIQPIAIRFAAKKCSGNTGDLRKLFDILRSSVEVVELENIKNRRLASGPICKVTLAHVAKVFSTLHNNFSTKSRISKLNMQQRLVLCSLVHREKSDIFQTQASLDESYEYYSRLLHQRDTISPLERNEFFEVCNALETCGVVNIVQGKSSGRTKHIVKFIKANVDKKEFSDEISKLASLKTYL</sequence>
<dbReference type="GO" id="GO:0004861">
    <property type="term" value="F:cyclin-dependent protein serine/threonine kinase inhibitor activity"/>
    <property type="evidence" value="ECO:0007669"/>
    <property type="project" value="EnsemblFungi"/>
</dbReference>
<evidence type="ECO:0000256" key="4">
    <source>
        <dbReference type="ARBA" id="ARBA00022705"/>
    </source>
</evidence>
<evidence type="ECO:0000256" key="8">
    <source>
        <dbReference type="SAM" id="MobiDB-lite"/>
    </source>
</evidence>
<evidence type="ECO:0000256" key="3">
    <source>
        <dbReference type="ARBA" id="ARBA00022618"/>
    </source>
</evidence>
<evidence type="ECO:0000256" key="6">
    <source>
        <dbReference type="ARBA" id="ARBA00023306"/>
    </source>
</evidence>
<dbReference type="OrthoDB" id="1926878at2759"/>
<evidence type="ECO:0000256" key="7">
    <source>
        <dbReference type="PIRNR" id="PIRNR001767"/>
    </source>
</evidence>
<evidence type="ECO:0000313" key="10">
    <source>
        <dbReference type="EMBL" id="SCU96953.1"/>
    </source>
</evidence>
<dbReference type="GO" id="GO:0006267">
    <property type="term" value="P:pre-replicative complex assembly involved in nuclear cell cycle DNA replication"/>
    <property type="evidence" value="ECO:0007669"/>
    <property type="project" value="EnsemblFungi"/>
</dbReference>
<feature type="compositionally biased region" description="Basic and acidic residues" evidence="8">
    <location>
        <begin position="1"/>
        <end position="18"/>
    </location>
</feature>
<evidence type="ECO:0000256" key="2">
    <source>
        <dbReference type="ARBA" id="ARBA00006184"/>
    </source>
</evidence>
<dbReference type="InterPro" id="IPR054425">
    <property type="entry name" value="Cdc6_ORC1-like_ATPase_lid"/>
</dbReference>
<dbReference type="AlphaFoldDB" id="A0A1G4K0C5"/>
<dbReference type="Gene3D" id="1.10.8.60">
    <property type="match status" value="1"/>
</dbReference>
<dbReference type="InterPro" id="IPR041664">
    <property type="entry name" value="AAA_16"/>
</dbReference>
<name>A0A1G4K0C5_9SACH</name>
<feature type="domain" description="AAA+ ATPase" evidence="9">
    <location>
        <begin position="134"/>
        <end position="305"/>
    </location>
</feature>
<evidence type="ECO:0000259" key="9">
    <source>
        <dbReference type="SMART" id="SM00382"/>
    </source>
</evidence>
<dbReference type="Pfam" id="PF09079">
    <property type="entry name" value="WHD_Cdc6"/>
    <property type="match status" value="1"/>
</dbReference>
<dbReference type="Gene3D" id="1.10.10.10">
    <property type="entry name" value="Winged helix-like DNA-binding domain superfamily/Winged helix DNA-binding domain"/>
    <property type="match status" value="1"/>
</dbReference>
<dbReference type="GO" id="GO:0030174">
    <property type="term" value="P:regulation of DNA-templated DNA replication initiation"/>
    <property type="evidence" value="ECO:0007669"/>
    <property type="project" value="EnsemblFungi"/>
</dbReference>
<dbReference type="InterPro" id="IPR015163">
    <property type="entry name" value="Cdc6_C"/>
</dbReference>
<dbReference type="GO" id="GO:0003688">
    <property type="term" value="F:DNA replication origin binding"/>
    <property type="evidence" value="ECO:0007669"/>
    <property type="project" value="EnsemblFungi"/>
</dbReference>
<accession>A0A1G4K0C5</accession>
<protein>
    <recommendedName>
        <fullName evidence="7">Cell division control protein</fullName>
    </recommendedName>
</protein>
<dbReference type="Pfam" id="PF22606">
    <property type="entry name" value="Cdc6-ORC-like_ATPase_lid"/>
    <property type="match status" value="1"/>
</dbReference>
<evidence type="ECO:0000256" key="5">
    <source>
        <dbReference type="ARBA" id="ARBA00023242"/>
    </source>
</evidence>
<dbReference type="PANTHER" id="PTHR10763">
    <property type="entry name" value="CELL DIVISION CONTROL PROTEIN 6-RELATED"/>
    <property type="match status" value="1"/>
</dbReference>
<keyword evidence="11" id="KW-1185">Reference proteome</keyword>
<dbReference type="Proteomes" id="UP000190274">
    <property type="component" value="Chromosome H"/>
</dbReference>
<dbReference type="GO" id="GO:0005525">
    <property type="term" value="F:GTP binding"/>
    <property type="evidence" value="ECO:0007669"/>
    <property type="project" value="EnsemblFungi"/>
</dbReference>
<dbReference type="GO" id="GO:0140530">
    <property type="term" value="P:MCM complex loading"/>
    <property type="evidence" value="ECO:0007669"/>
    <property type="project" value="EnsemblFungi"/>
</dbReference>
<dbReference type="GO" id="GO:0003682">
    <property type="term" value="F:chromatin binding"/>
    <property type="evidence" value="ECO:0007669"/>
    <property type="project" value="EnsemblFungi"/>
</dbReference>
<dbReference type="PIRSF" id="PIRSF001767">
    <property type="entry name" value="Cdc6"/>
    <property type="match status" value="1"/>
</dbReference>
<dbReference type="InterPro" id="IPR050311">
    <property type="entry name" value="ORC1/CDC6"/>
</dbReference>
<dbReference type="GO" id="GO:0033314">
    <property type="term" value="P:mitotic DNA replication checkpoint signaling"/>
    <property type="evidence" value="ECO:0007669"/>
    <property type="project" value="TreeGrafter"/>
</dbReference>
<dbReference type="GO" id="GO:0003924">
    <property type="term" value="F:GTPase activity"/>
    <property type="evidence" value="ECO:0007669"/>
    <property type="project" value="EnsemblFungi"/>
</dbReference>
<comment type="subcellular location">
    <subcellularLocation>
        <location evidence="1">Nucleus</location>
    </subcellularLocation>
</comment>
<dbReference type="EMBL" id="LT598461">
    <property type="protein sequence ID" value="SCU96953.1"/>
    <property type="molecule type" value="Genomic_DNA"/>
</dbReference>
<reference evidence="10 11" key="1">
    <citation type="submission" date="2016-03" db="EMBL/GenBank/DDBJ databases">
        <authorList>
            <person name="Devillers H."/>
        </authorList>
    </citation>
    <scope>NUCLEOTIDE SEQUENCE [LARGE SCALE GENOMIC DNA]</scope>
    <source>
        <strain evidence="10">CBS 10888</strain>
    </source>
</reference>
<dbReference type="SUPFAM" id="SSF46785">
    <property type="entry name" value="Winged helix' DNA-binding domain"/>
    <property type="match status" value="1"/>
</dbReference>
<dbReference type="SMART" id="SM00382">
    <property type="entry name" value="AAA"/>
    <property type="match status" value="1"/>
</dbReference>
<proteinExistence type="inferred from homology"/>
<dbReference type="CDD" id="cd00009">
    <property type="entry name" value="AAA"/>
    <property type="match status" value="1"/>
</dbReference>
<dbReference type="SUPFAM" id="SSF52540">
    <property type="entry name" value="P-loop containing nucleoside triphosphate hydrolases"/>
    <property type="match status" value="1"/>
</dbReference>
<dbReference type="InterPro" id="IPR036390">
    <property type="entry name" value="WH_DNA-bd_sf"/>
</dbReference>